<feature type="binding site" evidence="9">
    <location>
        <position position="211"/>
    </location>
    <ligand>
        <name>substrate</name>
    </ligand>
</feature>
<comment type="catalytic activity">
    <reaction evidence="10">
        <text>orotidine 5'-phosphate + H(+) = UMP + CO2</text>
        <dbReference type="Rhea" id="RHEA:11596"/>
        <dbReference type="ChEBI" id="CHEBI:15378"/>
        <dbReference type="ChEBI" id="CHEBI:16526"/>
        <dbReference type="ChEBI" id="CHEBI:57538"/>
        <dbReference type="ChEBI" id="CHEBI:57865"/>
        <dbReference type="EC" id="4.1.1.23"/>
    </reaction>
</comment>
<feature type="active site" description="For OMPdecase activity" evidence="8">
    <location>
        <position position="62"/>
    </location>
</feature>
<dbReference type="PANTHER" id="PTHR32119:SF2">
    <property type="entry name" value="OROTIDINE 5'-PHOSPHATE DECARBOXYLASE"/>
    <property type="match status" value="1"/>
</dbReference>
<dbReference type="SUPFAM" id="SSF51366">
    <property type="entry name" value="Ribulose-phoshate binding barrel"/>
    <property type="match status" value="1"/>
</dbReference>
<feature type="binding site" evidence="9">
    <location>
        <position position="191"/>
    </location>
    <ligand>
        <name>substrate</name>
    </ligand>
</feature>
<evidence type="ECO:0000259" key="12">
    <source>
        <dbReference type="SMART" id="SM00934"/>
    </source>
</evidence>
<evidence type="ECO:0000313" key="14">
    <source>
        <dbReference type="Proteomes" id="UP000728032"/>
    </source>
</evidence>
<dbReference type="GO" id="GO:0044205">
    <property type="term" value="P:'de novo' UMP biosynthetic process"/>
    <property type="evidence" value="ECO:0007669"/>
    <property type="project" value="UniProtKB-UniPathway"/>
</dbReference>
<dbReference type="InterPro" id="IPR011060">
    <property type="entry name" value="RibuloseP-bd_barrel"/>
</dbReference>
<evidence type="ECO:0000256" key="6">
    <source>
        <dbReference type="ARBA" id="ARBA00022975"/>
    </source>
</evidence>
<dbReference type="OrthoDB" id="10262284at2759"/>
<dbReference type="GO" id="GO:0004590">
    <property type="term" value="F:orotidine-5'-phosphate decarboxylase activity"/>
    <property type="evidence" value="ECO:0007669"/>
    <property type="project" value="UniProtKB-EC"/>
</dbReference>
<comment type="similarity">
    <text evidence="10">Belongs to the OMP decarboxylase family.</text>
</comment>
<dbReference type="GO" id="GO:0005829">
    <property type="term" value="C:cytosol"/>
    <property type="evidence" value="ECO:0007669"/>
    <property type="project" value="TreeGrafter"/>
</dbReference>
<dbReference type="HAMAP" id="MF_01200_B">
    <property type="entry name" value="OMPdecase_type1_B"/>
    <property type="match status" value="1"/>
</dbReference>
<dbReference type="InterPro" id="IPR013785">
    <property type="entry name" value="Aldolase_TIM"/>
</dbReference>
<keyword evidence="14" id="KW-1185">Reference proteome</keyword>
<keyword evidence="6 10" id="KW-0665">Pyrimidine biosynthesis</keyword>
<dbReference type="NCBIfam" id="NF001273">
    <property type="entry name" value="PRK00230.1"/>
    <property type="match status" value="1"/>
</dbReference>
<dbReference type="Gene3D" id="3.20.20.70">
    <property type="entry name" value="Aldolase class I"/>
    <property type="match status" value="1"/>
</dbReference>
<feature type="active site" description="For OMPdecase activity" evidence="8">
    <location>
        <position position="67"/>
    </location>
</feature>
<dbReference type="NCBIfam" id="TIGR01740">
    <property type="entry name" value="pyrF"/>
    <property type="match status" value="1"/>
</dbReference>
<reference evidence="13" key="1">
    <citation type="submission" date="2020-11" db="EMBL/GenBank/DDBJ databases">
        <authorList>
            <person name="Tran Van P."/>
        </authorList>
    </citation>
    <scope>NUCLEOTIDE SEQUENCE</scope>
</reference>
<comment type="pathway">
    <text evidence="1 10">Pyrimidine metabolism; UMP biosynthesis via de novo pathway; UMP from orotate: step 2/2.</text>
</comment>
<dbReference type="Proteomes" id="UP000728032">
    <property type="component" value="Unassembled WGS sequence"/>
</dbReference>
<evidence type="ECO:0000256" key="5">
    <source>
        <dbReference type="ARBA" id="ARBA00022793"/>
    </source>
</evidence>
<feature type="binding site" evidence="9">
    <location>
        <position position="121"/>
    </location>
    <ligand>
        <name>substrate</name>
    </ligand>
</feature>
<feature type="binding site" evidence="9">
    <location>
        <position position="35"/>
    </location>
    <ligand>
        <name>substrate</name>
    </ligand>
</feature>
<evidence type="ECO:0000256" key="2">
    <source>
        <dbReference type="ARBA" id="ARBA00011738"/>
    </source>
</evidence>
<dbReference type="InterPro" id="IPR001754">
    <property type="entry name" value="OMPdeCOase_dom"/>
</dbReference>
<dbReference type="InterPro" id="IPR047596">
    <property type="entry name" value="OMPdecase_bac"/>
</dbReference>
<gene>
    <name evidence="13" type="ORF">ONB1V03_LOCUS238</name>
</gene>
<dbReference type="PROSITE" id="PS00156">
    <property type="entry name" value="OMPDECASE"/>
    <property type="match status" value="1"/>
</dbReference>
<comment type="subunit">
    <text evidence="2">Homodimer.</text>
</comment>
<dbReference type="CDD" id="cd04725">
    <property type="entry name" value="OMP_decarboxylase_like"/>
    <property type="match status" value="1"/>
</dbReference>
<sequence length="238" mass="26150">MELRFVSIIVALDAKSQYDALAIADQLDPSLCRLKVGKELFTHEGPLVVKALHDKGFEVFLDLKFHDIPNTTAQAVCAAADLGVWMVNVHASGGRRMMETCVERLKAGNYKTQLIAVTVLTSMEREDLRDIGLDIEPFEQVKRLAKLTQQSGLDGVVCSAQEAKMLRQDLGAEFALVTPGIRPAGANADDQKRIVTPKQAMLDGSTHLVIGRPITQSEHPMQPEHLPQLAPIPTEQNH</sequence>
<protein>
    <recommendedName>
        <fullName evidence="4 10">Orotidine 5'-phosphate decarboxylase</fullName>
        <ecNumber evidence="3 10">4.1.1.23</ecNumber>
    </recommendedName>
</protein>
<feature type="binding site" evidence="9">
    <location>
        <position position="212"/>
    </location>
    <ligand>
        <name>substrate</name>
    </ligand>
</feature>
<feature type="region of interest" description="Disordered" evidence="11">
    <location>
        <begin position="218"/>
        <end position="238"/>
    </location>
</feature>
<evidence type="ECO:0000256" key="4">
    <source>
        <dbReference type="ARBA" id="ARBA00021923"/>
    </source>
</evidence>
<keyword evidence="7 10" id="KW-0456">Lyase</keyword>
<evidence type="ECO:0000256" key="1">
    <source>
        <dbReference type="ARBA" id="ARBA00004861"/>
    </source>
</evidence>
<evidence type="ECO:0000313" key="13">
    <source>
        <dbReference type="EMBL" id="CAD7636522.1"/>
    </source>
</evidence>
<accession>A0A7R9L7I5</accession>
<dbReference type="SMART" id="SM00934">
    <property type="entry name" value="OMPdecase"/>
    <property type="match status" value="1"/>
</dbReference>
<dbReference type="EMBL" id="CAJPVJ010000009">
    <property type="protein sequence ID" value="CAG2157555.1"/>
    <property type="molecule type" value="Genomic_DNA"/>
</dbReference>
<keyword evidence="5 10" id="KW-0210">Decarboxylase</keyword>
<evidence type="ECO:0000256" key="9">
    <source>
        <dbReference type="PIRSR" id="PIRSR614732-2"/>
    </source>
</evidence>
<organism evidence="13">
    <name type="scientific">Oppiella nova</name>
    <dbReference type="NCBI Taxonomy" id="334625"/>
    <lineage>
        <taxon>Eukaryota</taxon>
        <taxon>Metazoa</taxon>
        <taxon>Ecdysozoa</taxon>
        <taxon>Arthropoda</taxon>
        <taxon>Chelicerata</taxon>
        <taxon>Arachnida</taxon>
        <taxon>Acari</taxon>
        <taxon>Acariformes</taxon>
        <taxon>Sarcoptiformes</taxon>
        <taxon>Oribatida</taxon>
        <taxon>Brachypylina</taxon>
        <taxon>Oppioidea</taxon>
        <taxon>Oppiidae</taxon>
        <taxon>Oppiella</taxon>
    </lineage>
</organism>
<dbReference type="InterPro" id="IPR014732">
    <property type="entry name" value="OMPdecase"/>
</dbReference>
<evidence type="ECO:0000256" key="3">
    <source>
        <dbReference type="ARBA" id="ARBA00012321"/>
    </source>
</evidence>
<evidence type="ECO:0000256" key="7">
    <source>
        <dbReference type="ARBA" id="ARBA00023239"/>
    </source>
</evidence>
<feature type="active site" description="For OMPdecase activity" evidence="8">
    <location>
        <position position="64"/>
    </location>
</feature>
<feature type="binding site" evidence="9">
    <location>
        <position position="182"/>
    </location>
    <ligand>
        <name>substrate</name>
    </ligand>
</feature>
<dbReference type="EC" id="4.1.1.23" evidence="3 10"/>
<dbReference type="FunFam" id="3.20.20.70:FF:000015">
    <property type="entry name" value="Orotidine 5'-phosphate decarboxylase"/>
    <property type="match status" value="1"/>
</dbReference>
<evidence type="ECO:0000256" key="11">
    <source>
        <dbReference type="SAM" id="MobiDB-lite"/>
    </source>
</evidence>
<feature type="domain" description="Orotidine 5'-phosphate decarboxylase" evidence="12">
    <location>
        <begin position="7"/>
        <end position="226"/>
    </location>
</feature>
<dbReference type="InterPro" id="IPR018089">
    <property type="entry name" value="OMPdecase_AS"/>
</dbReference>
<dbReference type="Pfam" id="PF00215">
    <property type="entry name" value="OMPdecase"/>
    <property type="match status" value="1"/>
</dbReference>
<dbReference type="EMBL" id="OC914834">
    <property type="protein sequence ID" value="CAD7636522.1"/>
    <property type="molecule type" value="Genomic_DNA"/>
</dbReference>
<dbReference type="GO" id="GO:0006207">
    <property type="term" value="P:'de novo' pyrimidine nucleobase biosynthetic process"/>
    <property type="evidence" value="ECO:0007669"/>
    <property type="project" value="InterPro"/>
</dbReference>
<dbReference type="AlphaFoldDB" id="A0A7R9L7I5"/>
<name>A0A7R9L7I5_9ACAR</name>
<feature type="binding site" evidence="9">
    <location>
        <position position="13"/>
    </location>
    <ligand>
        <name>substrate</name>
    </ligand>
</feature>
<evidence type="ECO:0000256" key="8">
    <source>
        <dbReference type="PIRSR" id="PIRSR614732-1"/>
    </source>
</evidence>
<evidence type="ECO:0000256" key="10">
    <source>
        <dbReference type="RuleBase" id="RU000512"/>
    </source>
</evidence>
<proteinExistence type="inferred from homology"/>
<dbReference type="UniPathway" id="UPA00070">
    <property type="reaction ID" value="UER00120"/>
</dbReference>
<dbReference type="PANTHER" id="PTHR32119">
    <property type="entry name" value="OROTIDINE 5'-PHOSPHATE DECARBOXYLASE"/>
    <property type="match status" value="1"/>
</dbReference>